<organism evidence="2 3">
    <name type="scientific">Carex littledalei</name>
    <dbReference type="NCBI Taxonomy" id="544730"/>
    <lineage>
        <taxon>Eukaryota</taxon>
        <taxon>Viridiplantae</taxon>
        <taxon>Streptophyta</taxon>
        <taxon>Embryophyta</taxon>
        <taxon>Tracheophyta</taxon>
        <taxon>Spermatophyta</taxon>
        <taxon>Magnoliopsida</taxon>
        <taxon>Liliopsida</taxon>
        <taxon>Poales</taxon>
        <taxon>Cyperaceae</taxon>
        <taxon>Cyperoideae</taxon>
        <taxon>Cariceae</taxon>
        <taxon>Carex</taxon>
        <taxon>Carex subgen. Euthyceras</taxon>
    </lineage>
</organism>
<protein>
    <submittedName>
        <fullName evidence="2">Uncharacterized protein</fullName>
    </submittedName>
</protein>
<dbReference type="EMBL" id="SWLB01000006">
    <property type="protein sequence ID" value="KAF3337586.1"/>
    <property type="molecule type" value="Genomic_DNA"/>
</dbReference>
<keyword evidence="3" id="KW-1185">Reference proteome</keyword>
<evidence type="ECO:0000313" key="3">
    <source>
        <dbReference type="Proteomes" id="UP000623129"/>
    </source>
</evidence>
<reference evidence="2" key="1">
    <citation type="submission" date="2020-01" db="EMBL/GenBank/DDBJ databases">
        <title>Genome sequence of Kobresia littledalei, the first chromosome-level genome in the family Cyperaceae.</title>
        <authorList>
            <person name="Qu G."/>
        </authorList>
    </citation>
    <scope>NUCLEOTIDE SEQUENCE</scope>
    <source>
        <strain evidence="2">C.B.Clarke</strain>
        <tissue evidence="2">Leaf</tissue>
    </source>
</reference>
<gene>
    <name evidence="2" type="ORF">FCM35_KLT18173</name>
</gene>
<sequence>MRHATLYPKVVQLVNLATKSVEAFKCADVSLDELKDKILTLIPSKWSAPEEVLEQQTSIPLPAEEYIDPPMSQCKGRKRKPKRLKPVLEKDAPKRRTCSYCSEKEGHNFRSCPKRKQDMANGKRKRDEDDDT</sequence>
<feature type="region of interest" description="Disordered" evidence="1">
    <location>
        <begin position="60"/>
        <end position="132"/>
    </location>
</feature>
<comment type="caution">
    <text evidence="2">The sequence shown here is derived from an EMBL/GenBank/DDBJ whole genome shotgun (WGS) entry which is preliminary data.</text>
</comment>
<dbReference type="Proteomes" id="UP000623129">
    <property type="component" value="Unassembled WGS sequence"/>
</dbReference>
<proteinExistence type="predicted"/>
<accession>A0A833VG95</accession>
<feature type="compositionally biased region" description="Basic residues" evidence="1">
    <location>
        <begin position="75"/>
        <end position="85"/>
    </location>
</feature>
<evidence type="ECO:0000313" key="2">
    <source>
        <dbReference type="EMBL" id="KAF3337586.1"/>
    </source>
</evidence>
<name>A0A833VG95_9POAL</name>
<evidence type="ECO:0000256" key="1">
    <source>
        <dbReference type="SAM" id="MobiDB-lite"/>
    </source>
</evidence>
<dbReference type="AlphaFoldDB" id="A0A833VG95"/>